<feature type="region of interest" description="Disordered" evidence="1">
    <location>
        <begin position="641"/>
        <end position="674"/>
    </location>
</feature>
<gene>
    <name evidence="2" type="ORF">Q7X28_14780</name>
</gene>
<sequence>MAYDVHGQNRHTPRELLDAGGQLALKRDISSPDEVLKIAGQIAALFGFDLANWQDMFDFDDLRAAIAGEYVGTDPALNAIQTVVGTIRRFATGIIDPSRLPLIPLAHIGEAAPNLLENGSFDGDDPIEQTEGWTFNPTVGRTKPGSAQTTGNGMRRVLLSNAVLCTPGQQFDVGGFVTWSMLTGGGAGAFKLSAVAYAADDSHVGETVVASIDSPSSAQAWTGLLGTYTVPEGAAKIRLQIEVAATVTGGTINWDDLSVTKYGNLPQRFVNGLASALGDLGAGISALVTNVGDFFDRLTGKVGTTIADLQSWAAQLKTILSGGTVGAGIFPTLDNGLRAAVSGVQGFAQQILDKIVQAIRGIPVVGAGLADLFDDVAALRSTADTANATAITADTKAVTAQASADTARATAQAAVQTTGISTSGTMGDLKWTRLRYTGDGSWTVPSPSAGYRFERFDWQLTGAGCGGPRPKTQAQEQMPAALAGGFIRRSFSPDEIGPAGTVYNLTVPLGAAGATSTGLGATGARAVVRRASNNAVLVDSGEPGTSGIYTSAGIPSTDQKPGAGGVGSSGYWTGGENSTWQPLDNAGAGQPTIQAAGGAAGHPNNGWFGGGAAPGAGVNAPTSDPYYAFCGSGGGSAAGMRNEVGGRGGDPGGAGGSGSPHNGGSFGFQTATNGGPGGRAEIVIWIVEAPL</sequence>
<accession>A0AA90NHG3</accession>
<dbReference type="Proteomes" id="UP001178281">
    <property type="component" value="Unassembled WGS sequence"/>
</dbReference>
<evidence type="ECO:0000256" key="1">
    <source>
        <dbReference type="SAM" id="MobiDB-lite"/>
    </source>
</evidence>
<protein>
    <recommendedName>
        <fullName evidence="4">Minor tail protein</fullName>
    </recommendedName>
</protein>
<feature type="compositionally biased region" description="Gly residues" evidence="1">
    <location>
        <begin position="645"/>
        <end position="658"/>
    </location>
</feature>
<dbReference type="Gene3D" id="2.60.120.260">
    <property type="entry name" value="Galactose-binding domain-like"/>
    <property type="match status" value="1"/>
</dbReference>
<comment type="caution">
    <text evidence="2">The sequence shown here is derived from an EMBL/GenBank/DDBJ whole genome shotgun (WGS) entry which is preliminary data.</text>
</comment>
<dbReference type="EMBL" id="JAUTIX010000005">
    <property type="protein sequence ID" value="MDP0399193.1"/>
    <property type="molecule type" value="Genomic_DNA"/>
</dbReference>
<evidence type="ECO:0000313" key="3">
    <source>
        <dbReference type="Proteomes" id="UP001178281"/>
    </source>
</evidence>
<organism evidence="2 3">
    <name type="scientific">Tsukamurella strandjordii</name>
    <dbReference type="NCBI Taxonomy" id="147577"/>
    <lineage>
        <taxon>Bacteria</taxon>
        <taxon>Bacillati</taxon>
        <taxon>Actinomycetota</taxon>
        <taxon>Actinomycetes</taxon>
        <taxon>Mycobacteriales</taxon>
        <taxon>Tsukamurellaceae</taxon>
        <taxon>Tsukamurella</taxon>
    </lineage>
</organism>
<dbReference type="AlphaFoldDB" id="A0AA90NHG3"/>
<evidence type="ECO:0008006" key="4">
    <source>
        <dbReference type="Google" id="ProtNLM"/>
    </source>
</evidence>
<proteinExistence type="predicted"/>
<feature type="region of interest" description="Disordered" evidence="1">
    <location>
        <begin position="552"/>
        <end position="601"/>
    </location>
</feature>
<name>A0AA90NHG3_9ACTN</name>
<dbReference type="RefSeq" id="WP_305111899.1">
    <property type="nucleotide sequence ID" value="NZ_JAUTIX010000005.1"/>
</dbReference>
<feature type="region of interest" description="Disordered" evidence="1">
    <location>
        <begin position="132"/>
        <end position="151"/>
    </location>
</feature>
<reference evidence="2" key="1">
    <citation type="submission" date="2023-08" db="EMBL/GenBank/DDBJ databases">
        <title>The draft genome of Tsukamurella strandjordii strain 050030.</title>
        <authorList>
            <person name="Zhao F."/>
            <person name="Feng Y."/>
            <person name="Zong Z."/>
        </authorList>
    </citation>
    <scope>NUCLEOTIDE SEQUENCE</scope>
    <source>
        <strain evidence="2">050030</strain>
    </source>
</reference>
<keyword evidence="3" id="KW-1185">Reference proteome</keyword>
<evidence type="ECO:0000313" key="2">
    <source>
        <dbReference type="EMBL" id="MDP0399193.1"/>
    </source>
</evidence>